<name>A0AAV4PYK4_9ARAC</name>
<accession>A0AAV4PYK4</accession>
<protein>
    <submittedName>
        <fullName evidence="1">Uncharacterized protein</fullName>
    </submittedName>
</protein>
<dbReference type="Proteomes" id="UP001054837">
    <property type="component" value="Unassembled WGS sequence"/>
</dbReference>
<evidence type="ECO:0000313" key="2">
    <source>
        <dbReference type="Proteomes" id="UP001054837"/>
    </source>
</evidence>
<reference evidence="1 2" key="1">
    <citation type="submission" date="2021-06" db="EMBL/GenBank/DDBJ databases">
        <title>Caerostris darwini draft genome.</title>
        <authorList>
            <person name="Kono N."/>
            <person name="Arakawa K."/>
        </authorList>
    </citation>
    <scope>NUCLEOTIDE SEQUENCE [LARGE SCALE GENOMIC DNA]</scope>
</reference>
<dbReference type="AlphaFoldDB" id="A0AAV4PYK4"/>
<dbReference type="EMBL" id="BPLQ01003679">
    <property type="protein sequence ID" value="GIY02503.1"/>
    <property type="molecule type" value="Genomic_DNA"/>
</dbReference>
<proteinExistence type="predicted"/>
<gene>
    <name evidence="1" type="ORF">CDAR_509491</name>
</gene>
<evidence type="ECO:0000313" key="1">
    <source>
        <dbReference type="EMBL" id="GIY02503.1"/>
    </source>
</evidence>
<sequence>MIRWMKKYSIRITDWRVAHYGQGYPKRLMNSAHSSNRWVARNRVFFAEKETGMRAHYGQRDPRRLMNFARESNQWVARNRAFLLRKMTLTSPPPDSWQPQVFRDTRFRYAMDR</sequence>
<comment type="caution">
    <text evidence="1">The sequence shown here is derived from an EMBL/GenBank/DDBJ whole genome shotgun (WGS) entry which is preliminary data.</text>
</comment>
<organism evidence="1 2">
    <name type="scientific">Caerostris darwini</name>
    <dbReference type="NCBI Taxonomy" id="1538125"/>
    <lineage>
        <taxon>Eukaryota</taxon>
        <taxon>Metazoa</taxon>
        <taxon>Ecdysozoa</taxon>
        <taxon>Arthropoda</taxon>
        <taxon>Chelicerata</taxon>
        <taxon>Arachnida</taxon>
        <taxon>Araneae</taxon>
        <taxon>Araneomorphae</taxon>
        <taxon>Entelegynae</taxon>
        <taxon>Araneoidea</taxon>
        <taxon>Araneidae</taxon>
        <taxon>Caerostris</taxon>
    </lineage>
</organism>
<keyword evidence="2" id="KW-1185">Reference proteome</keyword>